<dbReference type="Proteomes" id="UP001218218">
    <property type="component" value="Unassembled WGS sequence"/>
</dbReference>
<dbReference type="EMBL" id="JARIHO010000060">
    <property type="protein sequence ID" value="KAJ7315782.1"/>
    <property type="molecule type" value="Genomic_DNA"/>
</dbReference>
<evidence type="ECO:0000256" key="1">
    <source>
        <dbReference type="SAM" id="MobiDB-lite"/>
    </source>
</evidence>
<sequence length="261" mass="29633">MTVKPGAIIACSLDYPLEDPVEIAVLPNENSAFIYNWESSEEAVGVVMEDGWTRFNSDDVLNNSIWLPIDTLYYEPWLSQANHIFRHLRITSSFGDYVFVTAAHFELNILASTEKPPTGFLFLCPPEDFETGSSSFRWPVCAAYWSLDPSGAGRLTLEEATRLGFPALDCTTEIYGYYWDTNVYEGLRKFHRAKGFDPDTQDVARHLRHPLYQLSSESTSQFAHVNEGDLEAAEEGYWDTENEDESDDLKTETWAGEHVSE</sequence>
<evidence type="ECO:0000313" key="2">
    <source>
        <dbReference type="EMBL" id="KAJ7315782.1"/>
    </source>
</evidence>
<reference evidence="2" key="1">
    <citation type="submission" date="2023-03" db="EMBL/GenBank/DDBJ databases">
        <title>Massive genome expansion in bonnet fungi (Mycena s.s.) driven by repeated elements and novel gene families across ecological guilds.</title>
        <authorList>
            <consortium name="Lawrence Berkeley National Laboratory"/>
            <person name="Harder C.B."/>
            <person name="Miyauchi S."/>
            <person name="Viragh M."/>
            <person name="Kuo A."/>
            <person name="Thoen E."/>
            <person name="Andreopoulos B."/>
            <person name="Lu D."/>
            <person name="Skrede I."/>
            <person name="Drula E."/>
            <person name="Henrissat B."/>
            <person name="Morin E."/>
            <person name="Kohler A."/>
            <person name="Barry K."/>
            <person name="LaButti K."/>
            <person name="Morin E."/>
            <person name="Salamov A."/>
            <person name="Lipzen A."/>
            <person name="Mereny Z."/>
            <person name="Hegedus B."/>
            <person name="Baldrian P."/>
            <person name="Stursova M."/>
            <person name="Weitz H."/>
            <person name="Taylor A."/>
            <person name="Grigoriev I.V."/>
            <person name="Nagy L.G."/>
            <person name="Martin F."/>
            <person name="Kauserud H."/>
        </authorList>
    </citation>
    <scope>NUCLEOTIDE SEQUENCE</scope>
    <source>
        <strain evidence="2">CBHHK002</strain>
    </source>
</reference>
<dbReference type="AlphaFoldDB" id="A0AAD6ZDK8"/>
<organism evidence="2 3">
    <name type="scientific">Mycena albidolilacea</name>
    <dbReference type="NCBI Taxonomy" id="1033008"/>
    <lineage>
        <taxon>Eukaryota</taxon>
        <taxon>Fungi</taxon>
        <taxon>Dikarya</taxon>
        <taxon>Basidiomycota</taxon>
        <taxon>Agaricomycotina</taxon>
        <taxon>Agaricomycetes</taxon>
        <taxon>Agaricomycetidae</taxon>
        <taxon>Agaricales</taxon>
        <taxon>Marasmiineae</taxon>
        <taxon>Mycenaceae</taxon>
        <taxon>Mycena</taxon>
    </lineage>
</organism>
<protein>
    <submittedName>
        <fullName evidence="2">Uncharacterized protein</fullName>
    </submittedName>
</protein>
<feature type="region of interest" description="Disordered" evidence="1">
    <location>
        <begin position="231"/>
        <end position="261"/>
    </location>
</feature>
<evidence type="ECO:0000313" key="3">
    <source>
        <dbReference type="Proteomes" id="UP001218218"/>
    </source>
</evidence>
<feature type="compositionally biased region" description="Acidic residues" evidence="1">
    <location>
        <begin position="231"/>
        <end position="247"/>
    </location>
</feature>
<proteinExistence type="predicted"/>
<gene>
    <name evidence="2" type="ORF">DFH08DRAFT_419747</name>
</gene>
<keyword evidence="3" id="KW-1185">Reference proteome</keyword>
<name>A0AAD6ZDK8_9AGAR</name>
<comment type="caution">
    <text evidence="2">The sequence shown here is derived from an EMBL/GenBank/DDBJ whole genome shotgun (WGS) entry which is preliminary data.</text>
</comment>
<accession>A0AAD6ZDK8</accession>